<evidence type="ECO:0000313" key="3">
    <source>
        <dbReference type="Proteomes" id="UP000287352"/>
    </source>
</evidence>
<reference evidence="3" key="1">
    <citation type="submission" date="2018-12" db="EMBL/GenBank/DDBJ databases">
        <title>Tengunoibacter tsumagoiensis gen. nov., sp. nov., Dictyobacter kobayashii sp. nov., D. alpinus sp. nov., and D. joshuensis sp. nov. and description of Dictyobacteraceae fam. nov. within the order Ktedonobacterales isolated from Tengu-no-mugimeshi.</title>
        <authorList>
            <person name="Wang C.M."/>
            <person name="Zheng Y."/>
            <person name="Sakai Y."/>
            <person name="Toyoda A."/>
            <person name="Minakuchi Y."/>
            <person name="Abe K."/>
            <person name="Yokota A."/>
            <person name="Yabe S."/>
        </authorList>
    </citation>
    <scope>NUCLEOTIDE SEQUENCE [LARGE SCALE GENOMIC DNA]</scope>
    <source>
        <strain evidence="3">Uno3</strain>
    </source>
</reference>
<feature type="transmembrane region" description="Helical" evidence="1">
    <location>
        <begin position="240"/>
        <end position="259"/>
    </location>
</feature>
<keyword evidence="1" id="KW-0812">Transmembrane</keyword>
<organism evidence="2 3">
    <name type="scientific">Tengunoibacter tsumagoiensis</name>
    <dbReference type="NCBI Taxonomy" id="2014871"/>
    <lineage>
        <taxon>Bacteria</taxon>
        <taxon>Bacillati</taxon>
        <taxon>Chloroflexota</taxon>
        <taxon>Ktedonobacteria</taxon>
        <taxon>Ktedonobacterales</taxon>
        <taxon>Dictyobacteraceae</taxon>
        <taxon>Tengunoibacter</taxon>
    </lineage>
</organism>
<dbReference type="AlphaFoldDB" id="A0A402A4Q7"/>
<feature type="transmembrane region" description="Helical" evidence="1">
    <location>
        <begin position="123"/>
        <end position="144"/>
    </location>
</feature>
<evidence type="ECO:0008006" key="4">
    <source>
        <dbReference type="Google" id="ProtNLM"/>
    </source>
</evidence>
<dbReference type="OrthoDB" id="138669at2"/>
<dbReference type="EMBL" id="BIFR01000001">
    <property type="protein sequence ID" value="GCE14046.1"/>
    <property type="molecule type" value="Genomic_DNA"/>
</dbReference>
<accession>A0A402A4Q7</accession>
<dbReference type="Proteomes" id="UP000287352">
    <property type="component" value="Unassembled WGS sequence"/>
</dbReference>
<feature type="transmembrane region" description="Helical" evidence="1">
    <location>
        <begin position="75"/>
        <end position="96"/>
    </location>
</feature>
<feature type="transmembrane region" description="Helical" evidence="1">
    <location>
        <begin position="408"/>
        <end position="427"/>
    </location>
</feature>
<feature type="transmembrane region" description="Helical" evidence="1">
    <location>
        <begin position="312"/>
        <end position="334"/>
    </location>
</feature>
<sequence>MFHTVWSKTLRDYRFTVLYWGLGLGLVILAVFATFSSQYSSQGGDAGILELAQSLKFIADPIALQTIQGYATWRLLGFFVPSMLAIWAVLAGANLVRGEEERRASDLLLSVPLSRTRYLLEKYFALISALLGVGLLIALGAIIGEASAKVEIEAGRALLAGLDVSLYAIFFASLSLLLSQCLRSRGAAAGWAGGIIAYAFVLDGTGRTIQHGEWLQRLSPLYYYSQNKPLISSFSNHPEAALLLIGLTLLFSGLSFWLYTQRDLGGVAFAGWSGALSLTKPLTRQQSLQRAWKDISVRSFFTRTLQNGKTPALWWIISLLAYAGWITTLTTTMLDPIRKLLSQNSPIAQLLSGHDITTNAGFLAYAIYQFLPALATVFIFTLALKWASTLDSGRLELVLSTPVSRVRLLLQHAGALFVYALIIPILAWPTVVISAHLSNLAVDSAKVMAASLSILPLELVLLTFVYAVAGRLRSSIITGLVGTYLAVAFMIDLLRSLLHLPDWVQWFSILYAYGSPIQNGWRWGTIWSLLALSAALLMIGVIQFQRNDVDRGNA</sequence>
<dbReference type="GO" id="GO:0005886">
    <property type="term" value="C:plasma membrane"/>
    <property type="evidence" value="ECO:0007669"/>
    <property type="project" value="UniProtKB-SubCell"/>
</dbReference>
<proteinExistence type="predicted"/>
<feature type="transmembrane region" description="Helical" evidence="1">
    <location>
        <begin position="362"/>
        <end position="387"/>
    </location>
</feature>
<dbReference type="PANTHER" id="PTHR37305:SF1">
    <property type="entry name" value="MEMBRANE PROTEIN"/>
    <property type="match status" value="1"/>
</dbReference>
<dbReference type="PANTHER" id="PTHR37305">
    <property type="entry name" value="INTEGRAL MEMBRANE PROTEIN-RELATED"/>
    <property type="match status" value="1"/>
</dbReference>
<protein>
    <recommendedName>
        <fullName evidence="4">ABC transporter permease</fullName>
    </recommendedName>
</protein>
<feature type="transmembrane region" description="Helical" evidence="1">
    <location>
        <begin position="156"/>
        <end position="178"/>
    </location>
</feature>
<feature type="transmembrane region" description="Helical" evidence="1">
    <location>
        <begin position="17"/>
        <end position="35"/>
    </location>
</feature>
<evidence type="ECO:0000313" key="2">
    <source>
        <dbReference type="EMBL" id="GCE14046.1"/>
    </source>
</evidence>
<keyword evidence="3" id="KW-1185">Reference proteome</keyword>
<dbReference type="GO" id="GO:0140359">
    <property type="term" value="F:ABC-type transporter activity"/>
    <property type="evidence" value="ECO:0007669"/>
    <property type="project" value="InterPro"/>
</dbReference>
<keyword evidence="1" id="KW-1133">Transmembrane helix</keyword>
<name>A0A402A4Q7_9CHLR</name>
<feature type="transmembrane region" description="Helical" evidence="1">
    <location>
        <begin position="520"/>
        <end position="542"/>
    </location>
</feature>
<feature type="transmembrane region" description="Helical" evidence="1">
    <location>
        <begin position="447"/>
        <end position="469"/>
    </location>
</feature>
<keyword evidence="1" id="KW-0472">Membrane</keyword>
<dbReference type="RefSeq" id="WP_126581527.1">
    <property type="nucleotide sequence ID" value="NZ_BIFR01000001.1"/>
</dbReference>
<dbReference type="Pfam" id="PF12679">
    <property type="entry name" value="ABC2_membrane_2"/>
    <property type="match status" value="1"/>
</dbReference>
<feature type="transmembrane region" description="Helical" evidence="1">
    <location>
        <begin position="476"/>
        <end position="500"/>
    </location>
</feature>
<evidence type="ECO:0000256" key="1">
    <source>
        <dbReference type="SAM" id="Phobius"/>
    </source>
</evidence>
<comment type="caution">
    <text evidence="2">The sequence shown here is derived from an EMBL/GenBank/DDBJ whole genome shotgun (WGS) entry which is preliminary data.</text>
</comment>
<gene>
    <name evidence="2" type="ORF">KTT_39050</name>
</gene>